<dbReference type="InterPro" id="IPR046601">
    <property type="entry name" value="DUF6660"/>
</dbReference>
<organism evidence="2 3">
    <name type="scientific">Sinomicrobium oceani</name>
    <dbReference type="NCBI Taxonomy" id="1150368"/>
    <lineage>
        <taxon>Bacteria</taxon>
        <taxon>Pseudomonadati</taxon>
        <taxon>Bacteroidota</taxon>
        <taxon>Flavobacteriia</taxon>
        <taxon>Flavobacteriales</taxon>
        <taxon>Flavobacteriaceae</taxon>
        <taxon>Sinomicrobium</taxon>
    </lineage>
</organism>
<dbReference type="STRING" id="1150368.SAMN02927921_01171"/>
<keyword evidence="3" id="KW-1185">Reference proteome</keyword>
<protein>
    <submittedName>
        <fullName evidence="2">Uncharacterized protein</fullName>
    </submittedName>
</protein>
<keyword evidence="1" id="KW-0472">Membrane</keyword>
<sequence>MKSMLWHKVNIGLSSTSNWIFSALPFCNTVAPKYFYLCIVKVVAIILSFYFLALNVVPCSDAANRADDTQVVTVIDIDGDHDQDCELCSPFCQCHCCHVHTINFGLVAFQPLQPAIPQEFFAHFDDLGKDIPHSLFQPPRA</sequence>
<dbReference type="OrthoDB" id="997115at2"/>
<evidence type="ECO:0000256" key="1">
    <source>
        <dbReference type="SAM" id="Phobius"/>
    </source>
</evidence>
<evidence type="ECO:0000313" key="3">
    <source>
        <dbReference type="Proteomes" id="UP000182248"/>
    </source>
</evidence>
<gene>
    <name evidence="2" type="ORF">SAMN02927921_01171</name>
</gene>
<reference evidence="2 3" key="1">
    <citation type="submission" date="2016-11" db="EMBL/GenBank/DDBJ databases">
        <authorList>
            <person name="Jaros S."/>
            <person name="Januszkiewicz K."/>
            <person name="Wedrychowicz H."/>
        </authorList>
    </citation>
    <scope>NUCLEOTIDE SEQUENCE [LARGE SCALE GENOMIC DNA]</scope>
    <source>
        <strain evidence="2 3">CGMCC 1.12145</strain>
    </source>
</reference>
<proteinExistence type="predicted"/>
<name>A0A1K1ND93_9FLAO</name>
<dbReference type="EMBL" id="FPJE01000005">
    <property type="protein sequence ID" value="SFW33418.1"/>
    <property type="molecule type" value="Genomic_DNA"/>
</dbReference>
<dbReference type="Proteomes" id="UP000182248">
    <property type="component" value="Unassembled WGS sequence"/>
</dbReference>
<dbReference type="RefSeq" id="WP_083564804.1">
    <property type="nucleotide sequence ID" value="NZ_FPJE01000005.1"/>
</dbReference>
<dbReference type="Pfam" id="PF20365">
    <property type="entry name" value="DUF6660"/>
    <property type="match status" value="1"/>
</dbReference>
<evidence type="ECO:0000313" key="2">
    <source>
        <dbReference type="EMBL" id="SFW33418.1"/>
    </source>
</evidence>
<dbReference type="AlphaFoldDB" id="A0A1K1ND93"/>
<keyword evidence="1" id="KW-0812">Transmembrane</keyword>
<accession>A0A1K1ND93</accession>
<feature type="transmembrane region" description="Helical" evidence="1">
    <location>
        <begin position="34"/>
        <end position="57"/>
    </location>
</feature>
<keyword evidence="1" id="KW-1133">Transmembrane helix</keyword>